<keyword evidence="3" id="KW-0805">Transcription regulation</keyword>
<dbReference type="CDD" id="cd00383">
    <property type="entry name" value="trans_reg_C"/>
    <property type="match status" value="1"/>
</dbReference>
<dbReference type="GO" id="GO:0032993">
    <property type="term" value="C:protein-DNA complex"/>
    <property type="evidence" value="ECO:0007669"/>
    <property type="project" value="TreeGrafter"/>
</dbReference>
<dbReference type="RefSeq" id="WP_129886495.1">
    <property type="nucleotide sequence ID" value="NZ_CP035758.1"/>
</dbReference>
<dbReference type="PROSITE" id="PS51755">
    <property type="entry name" value="OMPR_PHOB"/>
    <property type="match status" value="1"/>
</dbReference>
<dbReference type="Gene3D" id="3.40.50.2300">
    <property type="match status" value="1"/>
</dbReference>
<feature type="DNA-binding region" description="OmpR/PhoB-type" evidence="7">
    <location>
        <begin position="124"/>
        <end position="222"/>
    </location>
</feature>
<dbReference type="AlphaFoldDB" id="A0A4P6JL30"/>
<evidence type="ECO:0000259" key="8">
    <source>
        <dbReference type="PROSITE" id="PS50110"/>
    </source>
</evidence>
<name>A0A4P6JL30_KTERU</name>
<dbReference type="SUPFAM" id="SSF52172">
    <property type="entry name" value="CheY-like"/>
    <property type="match status" value="1"/>
</dbReference>
<dbReference type="Proteomes" id="UP000290365">
    <property type="component" value="Chromosome"/>
</dbReference>
<evidence type="ECO:0000256" key="7">
    <source>
        <dbReference type="PROSITE-ProRule" id="PRU01091"/>
    </source>
</evidence>
<dbReference type="InterPro" id="IPR049767">
    <property type="entry name" value="RppA"/>
</dbReference>
<feature type="domain" description="Response regulatory" evidence="8">
    <location>
        <begin position="2"/>
        <end position="116"/>
    </location>
</feature>
<dbReference type="Gene3D" id="6.10.250.690">
    <property type="match status" value="1"/>
</dbReference>
<protein>
    <submittedName>
        <fullName evidence="10">Response regulator transcription factor</fullName>
    </submittedName>
</protein>
<dbReference type="SMART" id="SM00862">
    <property type="entry name" value="Trans_reg_C"/>
    <property type="match status" value="1"/>
</dbReference>
<evidence type="ECO:0000256" key="2">
    <source>
        <dbReference type="ARBA" id="ARBA00023012"/>
    </source>
</evidence>
<gene>
    <name evidence="10" type="ORF">EPA93_07700</name>
</gene>
<evidence type="ECO:0000256" key="1">
    <source>
        <dbReference type="ARBA" id="ARBA00022553"/>
    </source>
</evidence>
<dbReference type="Pfam" id="PF00486">
    <property type="entry name" value="Trans_reg_C"/>
    <property type="match status" value="1"/>
</dbReference>
<dbReference type="CDD" id="cd19935">
    <property type="entry name" value="REC_OmpR_CusR-like"/>
    <property type="match status" value="1"/>
</dbReference>
<dbReference type="InterPro" id="IPR036388">
    <property type="entry name" value="WH-like_DNA-bd_sf"/>
</dbReference>
<proteinExistence type="predicted"/>
<feature type="domain" description="OmpR/PhoB-type" evidence="9">
    <location>
        <begin position="124"/>
        <end position="222"/>
    </location>
</feature>
<dbReference type="FunFam" id="1.10.10.10:FF:000005">
    <property type="entry name" value="Two-component system response regulator"/>
    <property type="match status" value="1"/>
</dbReference>
<dbReference type="GO" id="GO:0005829">
    <property type="term" value="C:cytosol"/>
    <property type="evidence" value="ECO:0007669"/>
    <property type="project" value="TreeGrafter"/>
</dbReference>
<keyword evidence="4 7" id="KW-0238">DNA-binding</keyword>
<dbReference type="EMBL" id="CP035758">
    <property type="protein sequence ID" value="QBD75898.1"/>
    <property type="molecule type" value="Genomic_DNA"/>
</dbReference>
<keyword evidence="1 6" id="KW-0597">Phosphoprotein</keyword>
<dbReference type="GO" id="GO:0000156">
    <property type="term" value="F:phosphorelay response regulator activity"/>
    <property type="evidence" value="ECO:0007669"/>
    <property type="project" value="TreeGrafter"/>
</dbReference>
<keyword evidence="2" id="KW-0902">Two-component regulatory system</keyword>
<dbReference type="NCBIfam" id="NF041734">
    <property type="entry name" value="resp_reg_RppA"/>
    <property type="match status" value="1"/>
</dbReference>
<evidence type="ECO:0000256" key="3">
    <source>
        <dbReference type="ARBA" id="ARBA00023015"/>
    </source>
</evidence>
<dbReference type="Gene3D" id="1.10.10.10">
    <property type="entry name" value="Winged helix-like DNA-binding domain superfamily/Winged helix DNA-binding domain"/>
    <property type="match status" value="1"/>
</dbReference>
<reference evidence="10 11" key="1">
    <citation type="submission" date="2019-01" db="EMBL/GenBank/DDBJ databases">
        <title>Ktedonosporobacter rubrisoli SCAWS-G2.</title>
        <authorList>
            <person name="Huang Y."/>
            <person name="Yan B."/>
        </authorList>
    </citation>
    <scope>NUCLEOTIDE SEQUENCE [LARGE SCALE GENOMIC DNA]</scope>
    <source>
        <strain evidence="10 11">SCAWS-G2</strain>
    </source>
</reference>
<dbReference type="Pfam" id="PF00072">
    <property type="entry name" value="Response_reg"/>
    <property type="match status" value="1"/>
</dbReference>
<accession>A0A4P6JL30</accession>
<evidence type="ECO:0000256" key="6">
    <source>
        <dbReference type="PROSITE-ProRule" id="PRU00169"/>
    </source>
</evidence>
<keyword evidence="5" id="KW-0804">Transcription</keyword>
<evidence type="ECO:0000256" key="4">
    <source>
        <dbReference type="ARBA" id="ARBA00023125"/>
    </source>
</evidence>
<dbReference type="InterPro" id="IPR011006">
    <property type="entry name" value="CheY-like_superfamily"/>
</dbReference>
<sequence length="226" mass="26050">MRILIIEDDYRLNQALKKSLIEEGYAIDSVYDGIEGEEYAENAPYDAIILDILLPRKDGVAVCRTLRQKHITTPILMLTARDAIEDRVQGLDSGADDYLVKPFALHELLARLRALFRRVSEQKSGTLVVGDLTLDPTTHEVTRAGKSITLNAKEFALLEYFMRHPHQVLTRDMIENHIWSYDFVSISNVVKVYVRRLRSKLDDPFESKLLETIYGTGYRLRNPERR</sequence>
<dbReference type="InterPro" id="IPR001789">
    <property type="entry name" value="Sig_transdc_resp-reg_receiver"/>
</dbReference>
<evidence type="ECO:0000313" key="11">
    <source>
        <dbReference type="Proteomes" id="UP000290365"/>
    </source>
</evidence>
<dbReference type="PANTHER" id="PTHR48111:SF22">
    <property type="entry name" value="REGULATOR OF RPOS"/>
    <property type="match status" value="1"/>
</dbReference>
<dbReference type="InterPro" id="IPR001867">
    <property type="entry name" value="OmpR/PhoB-type_DNA-bd"/>
</dbReference>
<organism evidence="10 11">
    <name type="scientific">Ktedonosporobacter rubrisoli</name>
    <dbReference type="NCBI Taxonomy" id="2509675"/>
    <lineage>
        <taxon>Bacteria</taxon>
        <taxon>Bacillati</taxon>
        <taxon>Chloroflexota</taxon>
        <taxon>Ktedonobacteria</taxon>
        <taxon>Ktedonobacterales</taxon>
        <taxon>Ktedonosporobacteraceae</taxon>
        <taxon>Ktedonosporobacter</taxon>
    </lineage>
</organism>
<dbReference type="GO" id="GO:0000976">
    <property type="term" value="F:transcription cis-regulatory region binding"/>
    <property type="evidence" value="ECO:0007669"/>
    <property type="project" value="TreeGrafter"/>
</dbReference>
<evidence type="ECO:0000259" key="9">
    <source>
        <dbReference type="PROSITE" id="PS51755"/>
    </source>
</evidence>
<dbReference type="KEGG" id="kbs:EPA93_07700"/>
<dbReference type="PROSITE" id="PS50110">
    <property type="entry name" value="RESPONSE_REGULATORY"/>
    <property type="match status" value="1"/>
</dbReference>
<dbReference type="FunFam" id="3.40.50.2300:FF:000002">
    <property type="entry name" value="DNA-binding response regulator PhoP"/>
    <property type="match status" value="1"/>
</dbReference>
<keyword evidence="11" id="KW-1185">Reference proteome</keyword>
<evidence type="ECO:0000256" key="5">
    <source>
        <dbReference type="ARBA" id="ARBA00023163"/>
    </source>
</evidence>
<feature type="modified residue" description="4-aspartylphosphate" evidence="6">
    <location>
        <position position="51"/>
    </location>
</feature>
<dbReference type="PANTHER" id="PTHR48111">
    <property type="entry name" value="REGULATOR OF RPOS"/>
    <property type="match status" value="1"/>
</dbReference>
<evidence type="ECO:0000313" key="10">
    <source>
        <dbReference type="EMBL" id="QBD75898.1"/>
    </source>
</evidence>
<dbReference type="InterPro" id="IPR039420">
    <property type="entry name" value="WalR-like"/>
</dbReference>
<dbReference type="OrthoDB" id="152576at2"/>
<dbReference type="SMART" id="SM00448">
    <property type="entry name" value="REC"/>
    <property type="match status" value="1"/>
</dbReference>
<dbReference type="GO" id="GO:0006355">
    <property type="term" value="P:regulation of DNA-templated transcription"/>
    <property type="evidence" value="ECO:0007669"/>
    <property type="project" value="InterPro"/>
</dbReference>